<dbReference type="SUPFAM" id="SSF52279">
    <property type="entry name" value="Beta-D-glucan exohydrolase, C-terminal domain"/>
    <property type="match status" value="1"/>
</dbReference>
<dbReference type="Proteomes" id="UP001157160">
    <property type="component" value="Unassembled WGS sequence"/>
</dbReference>
<dbReference type="EMBL" id="BSUL01000001">
    <property type="protein sequence ID" value="GMA28392.1"/>
    <property type="molecule type" value="Genomic_DNA"/>
</dbReference>
<dbReference type="Gene3D" id="3.40.50.1700">
    <property type="entry name" value="Glycoside hydrolase family 3 C-terminal domain"/>
    <property type="match status" value="1"/>
</dbReference>
<keyword evidence="5" id="KW-1185">Reference proteome</keyword>
<dbReference type="Gene3D" id="3.20.20.300">
    <property type="entry name" value="Glycoside hydrolase, family 3, N-terminal domain"/>
    <property type="match status" value="1"/>
</dbReference>
<dbReference type="Pfam" id="PF00933">
    <property type="entry name" value="Glyco_hydro_3"/>
    <property type="match status" value="1"/>
</dbReference>
<dbReference type="GO" id="GO:0004553">
    <property type="term" value="F:hydrolase activity, hydrolyzing O-glycosyl compounds"/>
    <property type="evidence" value="ECO:0007669"/>
    <property type="project" value="InterPro"/>
</dbReference>
<dbReference type="InterPro" id="IPR050288">
    <property type="entry name" value="Cellulose_deg_GH3"/>
</dbReference>
<dbReference type="GO" id="GO:0005975">
    <property type="term" value="P:carbohydrate metabolic process"/>
    <property type="evidence" value="ECO:0007669"/>
    <property type="project" value="InterPro"/>
</dbReference>
<feature type="domain" description="Fibronectin type III-like" evidence="3">
    <location>
        <begin position="412"/>
        <end position="481"/>
    </location>
</feature>
<dbReference type="Pfam" id="PF01915">
    <property type="entry name" value="Glyco_hydro_3_C"/>
    <property type="match status" value="1"/>
</dbReference>
<dbReference type="InterPro" id="IPR026891">
    <property type="entry name" value="Fn3-like"/>
</dbReference>
<sequence>MNAYNDNDGIPAAVDRSLLTELLRETWGFEGTVVSDYWAIPFVNSMHRVAEDDLDAARQTLAAGIDVELPHTIGYAPALLEDPASLALIDASALRVLTQKAELGLLDADWAPPAPTAINLDSAGNRDLARRIAERSVVLLQNDRAALPLRAPESIAVIGPGADDAGCLFGCYSFVNHVVPNHPGIDIGVTAPTVLDAVRAEFPGATVRHALGVPVLGGDDDGLDRAVSLAAESEITVLVVGDRSGMFGHGTSGEGCDAEDLRLPGRQTELVERVLGTGTEVVLVALSGRPYEIGGAARASAAALQVFFPGEEGAGAVAGVLSGRVSPSGRLPVQIPGDGSNQPGTYLAVPLALRSDGVSNLDPTPAYPFGHGLSYTRFEVERFDAAARHIPVDGRTVLTARVRNAGGTTGRWVGQVYLSDPVASVARPVRQLIGFGAIELAAGETATVEFDFHADLAAFTGRDGTRRVEPGLIELRLAADAADEGRMVVIELTGDARRVNHSRELTMPVRPV</sequence>
<dbReference type="InterPro" id="IPR036962">
    <property type="entry name" value="Glyco_hydro_3_N_sf"/>
</dbReference>
<dbReference type="InterPro" id="IPR017853">
    <property type="entry name" value="GH"/>
</dbReference>
<dbReference type="InterPro" id="IPR036881">
    <property type="entry name" value="Glyco_hydro_3_C_sf"/>
</dbReference>
<accession>A0AA37UL06</accession>
<protein>
    <recommendedName>
        <fullName evidence="3">Fibronectin type III-like domain-containing protein</fullName>
    </recommendedName>
</protein>
<comment type="similarity">
    <text evidence="1">Belongs to the glycosyl hydrolase 3 family.</text>
</comment>
<dbReference type="InterPro" id="IPR013783">
    <property type="entry name" value="Ig-like_fold"/>
</dbReference>
<evidence type="ECO:0000313" key="5">
    <source>
        <dbReference type="Proteomes" id="UP001157160"/>
    </source>
</evidence>
<reference evidence="4 5" key="1">
    <citation type="journal article" date="2014" name="Int. J. Syst. Evol. Microbiol.">
        <title>Complete genome sequence of Corynebacterium casei LMG S-19264T (=DSM 44701T), isolated from a smear-ripened cheese.</title>
        <authorList>
            <consortium name="US DOE Joint Genome Institute (JGI-PGF)"/>
            <person name="Walter F."/>
            <person name="Albersmeier A."/>
            <person name="Kalinowski J."/>
            <person name="Ruckert C."/>
        </authorList>
    </citation>
    <scope>NUCLEOTIDE SEQUENCE [LARGE SCALE GENOMIC DNA]</scope>
    <source>
        <strain evidence="4 5">NBRC 112289</strain>
    </source>
</reference>
<evidence type="ECO:0000313" key="4">
    <source>
        <dbReference type="EMBL" id="GMA28392.1"/>
    </source>
</evidence>
<evidence type="ECO:0000256" key="2">
    <source>
        <dbReference type="ARBA" id="ARBA00022801"/>
    </source>
</evidence>
<dbReference type="Gene3D" id="2.60.40.10">
    <property type="entry name" value="Immunoglobulins"/>
    <property type="match status" value="1"/>
</dbReference>
<dbReference type="SUPFAM" id="SSF51445">
    <property type="entry name" value="(Trans)glycosidases"/>
    <property type="match status" value="1"/>
</dbReference>
<gene>
    <name evidence="4" type="ORF">GCM10025874_16450</name>
</gene>
<dbReference type="AlphaFoldDB" id="A0AA37UL06"/>
<evidence type="ECO:0000259" key="3">
    <source>
        <dbReference type="SMART" id="SM01217"/>
    </source>
</evidence>
<dbReference type="InterPro" id="IPR002772">
    <property type="entry name" value="Glyco_hydro_3_C"/>
</dbReference>
<dbReference type="PANTHER" id="PTHR42715:SF10">
    <property type="entry name" value="BETA-GLUCOSIDASE"/>
    <property type="match status" value="1"/>
</dbReference>
<dbReference type="SMART" id="SM01217">
    <property type="entry name" value="Fn3_like"/>
    <property type="match status" value="1"/>
</dbReference>
<name>A0AA37UL06_9MICO</name>
<dbReference type="Pfam" id="PF14310">
    <property type="entry name" value="Fn3-like"/>
    <property type="match status" value="1"/>
</dbReference>
<dbReference type="InterPro" id="IPR001764">
    <property type="entry name" value="Glyco_hydro_3_N"/>
</dbReference>
<evidence type="ECO:0000256" key="1">
    <source>
        <dbReference type="ARBA" id="ARBA00005336"/>
    </source>
</evidence>
<organism evidence="4 5">
    <name type="scientific">Arenivirga flava</name>
    <dbReference type="NCBI Taxonomy" id="1930060"/>
    <lineage>
        <taxon>Bacteria</taxon>
        <taxon>Bacillati</taxon>
        <taxon>Actinomycetota</taxon>
        <taxon>Actinomycetes</taxon>
        <taxon>Micrococcales</taxon>
        <taxon>Microbacteriaceae</taxon>
        <taxon>Arenivirga</taxon>
    </lineage>
</organism>
<comment type="caution">
    <text evidence="4">The sequence shown here is derived from an EMBL/GenBank/DDBJ whole genome shotgun (WGS) entry which is preliminary data.</text>
</comment>
<dbReference type="PANTHER" id="PTHR42715">
    <property type="entry name" value="BETA-GLUCOSIDASE"/>
    <property type="match status" value="1"/>
</dbReference>
<keyword evidence="2" id="KW-0378">Hydrolase</keyword>
<proteinExistence type="inferred from homology"/>